<dbReference type="AlphaFoldDB" id="A0A0B6ZR39"/>
<organism evidence="2">
    <name type="scientific">Arion vulgaris</name>
    <dbReference type="NCBI Taxonomy" id="1028688"/>
    <lineage>
        <taxon>Eukaryota</taxon>
        <taxon>Metazoa</taxon>
        <taxon>Spiralia</taxon>
        <taxon>Lophotrochozoa</taxon>
        <taxon>Mollusca</taxon>
        <taxon>Gastropoda</taxon>
        <taxon>Heterobranchia</taxon>
        <taxon>Euthyneura</taxon>
        <taxon>Panpulmonata</taxon>
        <taxon>Eupulmonata</taxon>
        <taxon>Stylommatophora</taxon>
        <taxon>Helicina</taxon>
        <taxon>Arionoidea</taxon>
        <taxon>Arionidae</taxon>
        <taxon>Arion</taxon>
    </lineage>
</organism>
<proteinExistence type="predicted"/>
<accession>A0A0B6ZR39</accession>
<name>A0A0B6ZR39_9EUPU</name>
<gene>
    <name evidence="2" type="primary">ORF73260</name>
</gene>
<feature type="compositionally biased region" description="Basic and acidic residues" evidence="1">
    <location>
        <begin position="37"/>
        <end position="48"/>
    </location>
</feature>
<protein>
    <submittedName>
        <fullName evidence="2">Uncharacterized protein</fullName>
    </submittedName>
</protein>
<evidence type="ECO:0000256" key="1">
    <source>
        <dbReference type="SAM" id="MobiDB-lite"/>
    </source>
</evidence>
<dbReference type="EMBL" id="HACG01023340">
    <property type="protein sequence ID" value="CEK70205.1"/>
    <property type="molecule type" value="Transcribed_RNA"/>
</dbReference>
<sequence>MSSFKKLLTRTLSGDKKQEIEYSSRRAMVTSPPPGKVTDRDDPHHEIWKPQFSSGDQTDKGRLPFFNSGFAACPECGERNVWRFEEKAGIKPNGDTYGTELFICQTKECGWRTSFKYDDGVPGSTYFETLHWPRGIMKFPVSFLMMWADKHDLSQIFKHQIFSKEITGDQLLEFEAMNCLQEKLHINKKEAEKVRKALSDPRGAVLIRNTK</sequence>
<reference evidence="2" key="1">
    <citation type="submission" date="2014-12" db="EMBL/GenBank/DDBJ databases">
        <title>Insight into the proteome of Arion vulgaris.</title>
        <authorList>
            <person name="Aradska J."/>
            <person name="Bulat T."/>
            <person name="Smidak R."/>
            <person name="Sarate P."/>
            <person name="Gangsoo J."/>
            <person name="Sialana F."/>
            <person name="Bilban M."/>
            <person name="Lubec G."/>
        </authorList>
    </citation>
    <scope>NUCLEOTIDE SEQUENCE</scope>
    <source>
        <tissue evidence="2">Skin</tissue>
    </source>
</reference>
<feature type="region of interest" description="Disordered" evidence="1">
    <location>
        <begin position="15"/>
        <end position="56"/>
    </location>
</feature>
<evidence type="ECO:0000313" key="2">
    <source>
        <dbReference type="EMBL" id="CEK70205.1"/>
    </source>
</evidence>
<feature type="compositionally biased region" description="Basic and acidic residues" evidence="1">
    <location>
        <begin position="15"/>
        <end position="24"/>
    </location>
</feature>